<organism evidence="1">
    <name type="scientific">Arundo donax</name>
    <name type="common">Giant reed</name>
    <name type="synonym">Donax arundinaceus</name>
    <dbReference type="NCBI Taxonomy" id="35708"/>
    <lineage>
        <taxon>Eukaryota</taxon>
        <taxon>Viridiplantae</taxon>
        <taxon>Streptophyta</taxon>
        <taxon>Embryophyta</taxon>
        <taxon>Tracheophyta</taxon>
        <taxon>Spermatophyta</taxon>
        <taxon>Magnoliopsida</taxon>
        <taxon>Liliopsida</taxon>
        <taxon>Poales</taxon>
        <taxon>Poaceae</taxon>
        <taxon>PACMAD clade</taxon>
        <taxon>Arundinoideae</taxon>
        <taxon>Arundineae</taxon>
        <taxon>Arundo</taxon>
    </lineage>
</organism>
<sequence length="22" mass="2476">MITNPCNYGATNFSRRLAAIVY</sequence>
<accession>A0A0A9ERK2</accession>
<dbReference type="EMBL" id="GBRH01197380">
    <property type="protein sequence ID" value="JAE00516.1"/>
    <property type="molecule type" value="Transcribed_RNA"/>
</dbReference>
<dbReference type="AlphaFoldDB" id="A0A0A9ERK2"/>
<reference evidence="1" key="2">
    <citation type="journal article" date="2015" name="Data Brief">
        <title>Shoot transcriptome of the giant reed, Arundo donax.</title>
        <authorList>
            <person name="Barrero R.A."/>
            <person name="Guerrero F.D."/>
            <person name="Moolhuijzen P."/>
            <person name="Goolsby J.A."/>
            <person name="Tidwell J."/>
            <person name="Bellgard S.E."/>
            <person name="Bellgard M.I."/>
        </authorList>
    </citation>
    <scope>NUCLEOTIDE SEQUENCE</scope>
    <source>
        <tissue evidence="1">Shoot tissue taken approximately 20 cm above the soil surface</tissue>
    </source>
</reference>
<protein>
    <submittedName>
        <fullName evidence="1">Uncharacterized protein</fullName>
    </submittedName>
</protein>
<evidence type="ECO:0000313" key="1">
    <source>
        <dbReference type="EMBL" id="JAE00516.1"/>
    </source>
</evidence>
<reference evidence="1" key="1">
    <citation type="submission" date="2014-09" db="EMBL/GenBank/DDBJ databases">
        <authorList>
            <person name="Magalhaes I.L.F."/>
            <person name="Oliveira U."/>
            <person name="Santos F.R."/>
            <person name="Vidigal T.H.D.A."/>
            <person name="Brescovit A.D."/>
            <person name="Santos A.J."/>
        </authorList>
    </citation>
    <scope>NUCLEOTIDE SEQUENCE</scope>
    <source>
        <tissue evidence="1">Shoot tissue taken approximately 20 cm above the soil surface</tissue>
    </source>
</reference>
<proteinExistence type="predicted"/>
<name>A0A0A9ERK2_ARUDO</name>